<dbReference type="Proteomes" id="UP000887579">
    <property type="component" value="Unplaced"/>
</dbReference>
<protein>
    <submittedName>
        <fullName evidence="2">Uncharacterized protein</fullName>
    </submittedName>
</protein>
<evidence type="ECO:0000313" key="2">
    <source>
        <dbReference type="WBParaSite" id="ES5_v2.g30444.t1"/>
    </source>
</evidence>
<dbReference type="WBParaSite" id="ES5_v2.g30444.t1">
    <property type="protein sequence ID" value="ES5_v2.g30444.t1"/>
    <property type="gene ID" value="ES5_v2.g30444"/>
</dbReference>
<organism evidence="1 2">
    <name type="scientific">Panagrolaimus sp. ES5</name>
    <dbReference type="NCBI Taxonomy" id="591445"/>
    <lineage>
        <taxon>Eukaryota</taxon>
        <taxon>Metazoa</taxon>
        <taxon>Ecdysozoa</taxon>
        <taxon>Nematoda</taxon>
        <taxon>Chromadorea</taxon>
        <taxon>Rhabditida</taxon>
        <taxon>Tylenchina</taxon>
        <taxon>Panagrolaimomorpha</taxon>
        <taxon>Panagrolaimoidea</taxon>
        <taxon>Panagrolaimidae</taxon>
        <taxon>Panagrolaimus</taxon>
    </lineage>
</organism>
<reference evidence="2" key="1">
    <citation type="submission" date="2022-11" db="UniProtKB">
        <authorList>
            <consortium name="WormBaseParasite"/>
        </authorList>
    </citation>
    <scope>IDENTIFICATION</scope>
</reference>
<proteinExistence type="predicted"/>
<sequence>CAASRVVEIETLAPLDLAAFL</sequence>
<evidence type="ECO:0000313" key="1">
    <source>
        <dbReference type="Proteomes" id="UP000887579"/>
    </source>
</evidence>
<name>A0AC34GLJ2_9BILA</name>
<accession>A0AC34GLJ2</accession>